<accession>A0ABP8FH26</accession>
<proteinExistence type="predicted"/>
<evidence type="ECO:0000256" key="1">
    <source>
        <dbReference type="SAM" id="MobiDB-lite"/>
    </source>
</evidence>
<dbReference type="EMBL" id="BAABET010000003">
    <property type="protein sequence ID" value="GAA4303613.1"/>
    <property type="molecule type" value="Genomic_DNA"/>
</dbReference>
<evidence type="ECO:0000313" key="3">
    <source>
        <dbReference type="EMBL" id="GAA4303613.1"/>
    </source>
</evidence>
<evidence type="ECO:0008006" key="5">
    <source>
        <dbReference type="Google" id="ProtNLM"/>
    </source>
</evidence>
<evidence type="ECO:0000313" key="4">
    <source>
        <dbReference type="Proteomes" id="UP001501115"/>
    </source>
</evidence>
<gene>
    <name evidence="3" type="ORF">GCM10023086_20330</name>
</gene>
<dbReference type="Proteomes" id="UP001501115">
    <property type="component" value="Unassembled WGS sequence"/>
</dbReference>
<dbReference type="RefSeq" id="WP_425588503.1">
    <property type="nucleotide sequence ID" value="NZ_BAABET010000003.1"/>
</dbReference>
<keyword evidence="2" id="KW-0732">Signal</keyword>
<feature type="compositionally biased region" description="Gly residues" evidence="1">
    <location>
        <begin position="58"/>
        <end position="82"/>
    </location>
</feature>
<organism evidence="3 4">
    <name type="scientific">Streptomyces venetus</name>
    <dbReference type="NCBI Taxonomy" id="1701086"/>
    <lineage>
        <taxon>Bacteria</taxon>
        <taxon>Bacillati</taxon>
        <taxon>Actinomycetota</taxon>
        <taxon>Actinomycetes</taxon>
        <taxon>Kitasatosporales</taxon>
        <taxon>Streptomycetaceae</taxon>
        <taxon>Streptomyces</taxon>
    </lineage>
</organism>
<name>A0ABP8FH26_9ACTN</name>
<feature type="signal peptide" evidence="2">
    <location>
        <begin position="1"/>
        <end position="35"/>
    </location>
</feature>
<feature type="region of interest" description="Disordered" evidence="1">
    <location>
        <begin position="38"/>
        <end position="86"/>
    </location>
</feature>
<feature type="region of interest" description="Disordered" evidence="1">
    <location>
        <begin position="163"/>
        <end position="186"/>
    </location>
</feature>
<feature type="compositionally biased region" description="Basic and acidic residues" evidence="1">
    <location>
        <begin position="163"/>
        <end position="173"/>
    </location>
</feature>
<sequence length="186" mass="17493">MTSVIFSRRPGPRRRLRVAAAATGLAGALALTACSGDGGGSGDDAASSPSPSAASSAGTGGGSADSGTGSGSGSGSGSGGSAAGKLAGSWLATTDGKAVALVVTGKQAALFATGGSVCSGSAGEQSGTQMIRLKCTDGSKDRTTGMVDSVSGSTLKVTWEGGRGEETYTKAEGGKLPTGLPTGGLG</sequence>
<keyword evidence="4" id="KW-1185">Reference proteome</keyword>
<reference evidence="4" key="1">
    <citation type="journal article" date="2019" name="Int. J. Syst. Evol. Microbiol.">
        <title>The Global Catalogue of Microorganisms (GCM) 10K type strain sequencing project: providing services to taxonomists for standard genome sequencing and annotation.</title>
        <authorList>
            <consortium name="The Broad Institute Genomics Platform"/>
            <consortium name="The Broad Institute Genome Sequencing Center for Infectious Disease"/>
            <person name="Wu L."/>
            <person name="Ma J."/>
        </authorList>
    </citation>
    <scope>NUCLEOTIDE SEQUENCE [LARGE SCALE GENOMIC DNA]</scope>
    <source>
        <strain evidence="4">JCM 31290</strain>
    </source>
</reference>
<evidence type="ECO:0000256" key="2">
    <source>
        <dbReference type="SAM" id="SignalP"/>
    </source>
</evidence>
<protein>
    <recommendedName>
        <fullName evidence="5">Serine/threonine protein kinase</fullName>
    </recommendedName>
</protein>
<feature type="compositionally biased region" description="Low complexity" evidence="1">
    <location>
        <begin position="43"/>
        <end position="57"/>
    </location>
</feature>
<comment type="caution">
    <text evidence="3">The sequence shown here is derived from an EMBL/GenBank/DDBJ whole genome shotgun (WGS) entry which is preliminary data.</text>
</comment>
<feature type="chain" id="PRO_5047203755" description="Serine/threonine protein kinase" evidence="2">
    <location>
        <begin position="36"/>
        <end position="186"/>
    </location>
</feature>